<name>E4UBF5_LIBSC</name>
<dbReference type="AlphaFoldDB" id="E4UBF5"/>
<reference evidence="2" key="1">
    <citation type="submission" date="2010-11" db="EMBL/GenBank/DDBJ databases">
        <title>Complete genome sequence of Candidatus Liberibacter solanacearum CLso-ZC1.</title>
        <authorList>
            <person name="Lin H."/>
            <person name="Doddapaneni H.V."/>
            <person name="Lou B."/>
            <person name="Civerolo E.L."/>
            <person name="Chen C."/>
            <person name="Duan Y."/>
            <person name="Zhou L."/>
            <person name="Glynn J."/>
        </authorList>
    </citation>
    <scope>NUCLEOTIDE SEQUENCE [LARGE SCALE GENOMIC DNA]</scope>
    <source>
        <strain evidence="2">CLso-ZC1</strain>
    </source>
</reference>
<dbReference type="EMBL" id="CP002371">
    <property type="protein sequence ID" value="ADR52460.1"/>
    <property type="molecule type" value="Genomic_DNA"/>
</dbReference>
<sequence>MKYPKLTSIVILVSILLVSCDTQTQGGIDNTSLNNFEKLCKISDEQTKSFYQNIAPEVIQLPQEKQKEFFERRERLKRNLRNKHINKYYELEKQYTPYYRYHR</sequence>
<reference evidence="1 2" key="3">
    <citation type="journal article" date="2011" name="PLoS ONE">
        <title>The Complete Genome Sequence of 'Candidatus Liberibacter solanacearum', the Bacterium Associated with Potato Zebra Chip Disease.</title>
        <authorList>
            <person name="Lin H."/>
            <person name="Lou B."/>
            <person name="Glynn J.M."/>
            <person name="Doddapaneni H."/>
            <person name="Civerolo E.L."/>
            <person name="Chen C."/>
            <person name="Duan Y."/>
            <person name="Zhou L."/>
            <person name="Vahling C.M."/>
        </authorList>
    </citation>
    <scope>NUCLEOTIDE SEQUENCE [LARGE SCALE GENOMIC DNA]</scope>
    <source>
        <strain evidence="1 2">CLso-ZC1</strain>
    </source>
</reference>
<dbReference type="HOGENOM" id="CLU_2260304_0_0_5"/>
<dbReference type="RefSeq" id="WP_013462116.1">
    <property type="nucleotide sequence ID" value="NC_014774.1"/>
</dbReference>
<dbReference type="Proteomes" id="UP000007038">
    <property type="component" value="Chromosome"/>
</dbReference>
<dbReference type="GeneID" id="96886181"/>
<dbReference type="PROSITE" id="PS51257">
    <property type="entry name" value="PROKAR_LIPOPROTEIN"/>
    <property type="match status" value="1"/>
</dbReference>
<organism evidence="1 2">
    <name type="scientific">Liberibacter solanacearum (strain CLso-ZC1)</name>
    <dbReference type="NCBI Taxonomy" id="658172"/>
    <lineage>
        <taxon>Bacteria</taxon>
        <taxon>Pseudomonadati</taxon>
        <taxon>Pseudomonadota</taxon>
        <taxon>Alphaproteobacteria</taxon>
        <taxon>Hyphomicrobiales</taxon>
        <taxon>Rhizobiaceae</taxon>
        <taxon>Liberibacter</taxon>
    </lineage>
</organism>
<evidence type="ECO:0000313" key="1">
    <source>
        <dbReference type="EMBL" id="ADR52460.1"/>
    </source>
</evidence>
<protein>
    <recommendedName>
        <fullName evidence="3">Lipoprotein</fullName>
    </recommendedName>
</protein>
<evidence type="ECO:0008006" key="3">
    <source>
        <dbReference type="Google" id="ProtNLM"/>
    </source>
</evidence>
<reference key="2">
    <citation type="submission" date="2010-11" db="EMBL/GenBank/DDBJ databases">
        <authorList>
            <person name="Lin H."/>
            <person name="Doddapaneni H.V."/>
            <person name="Lou B."/>
            <person name="Civerolo E.L."/>
            <person name="Chen C."/>
            <person name="Duan Y."/>
            <person name="Zhou L."/>
            <person name="Glynn J."/>
        </authorList>
    </citation>
    <scope>NUCLEOTIDE SEQUENCE</scope>
    <source>
        <strain>CLso-ZC1</strain>
    </source>
</reference>
<evidence type="ECO:0000313" key="2">
    <source>
        <dbReference type="Proteomes" id="UP000007038"/>
    </source>
</evidence>
<accession>E4UBF5</accession>
<proteinExistence type="predicted"/>
<gene>
    <name evidence="1" type="ordered locus">CKC_03555</name>
</gene>
<dbReference type="KEGG" id="lso:CKC_03555"/>